<dbReference type="KEGG" id="plig:NAG76_16940"/>
<gene>
    <name evidence="3" type="ORF">NAG76_16940</name>
</gene>
<accession>A0A9J6ZCE2</accession>
<dbReference type="SUPFAM" id="SSF48317">
    <property type="entry name" value="Acid phosphatase/Vanadium-dependent haloperoxidase"/>
    <property type="match status" value="1"/>
</dbReference>
<evidence type="ECO:0000256" key="1">
    <source>
        <dbReference type="SAM" id="Phobius"/>
    </source>
</evidence>
<feature type="transmembrane region" description="Helical" evidence="1">
    <location>
        <begin position="150"/>
        <end position="168"/>
    </location>
</feature>
<dbReference type="Proteomes" id="UP001056756">
    <property type="component" value="Chromosome"/>
</dbReference>
<feature type="transmembrane region" description="Helical" evidence="1">
    <location>
        <begin position="123"/>
        <end position="144"/>
    </location>
</feature>
<dbReference type="EMBL" id="CP097899">
    <property type="protein sequence ID" value="URN93505.1"/>
    <property type="molecule type" value="Genomic_DNA"/>
</dbReference>
<dbReference type="PANTHER" id="PTHR14969:SF13">
    <property type="entry name" value="AT30094P"/>
    <property type="match status" value="1"/>
</dbReference>
<dbReference type="InterPro" id="IPR036938">
    <property type="entry name" value="PAP2/HPO_sf"/>
</dbReference>
<keyword evidence="1" id="KW-0472">Membrane</keyword>
<sequence length="299" mass="34077">MSNFLEWEVDLLQRLMELRVSFVDSIVKFINFTGEVTFFTILLPIIYWLVSKRVGFQLAIVLFVSYYVNVFMKDLFQYLRPFQLHADRIKSLVEQGGYSFPSGHSQHSFAVWAFLASVIRKKLFTVFTIIVIIAVGFARLYSGVHFPKDVLFGWFLGAVIVIITSLVIRNQLLSTITNRIWIAIAIIIPIVLLPLYHGITNGRLDQEGAYQACGLLAFTILGYVWEREKVNFVISKSIVHKVIACVIGLFGVILIKEGFKLFLPEESIADFIRYGIIGLWTIAIAPWVFVKLRLATTKG</sequence>
<feature type="transmembrane region" description="Helical" evidence="1">
    <location>
        <begin position="29"/>
        <end position="48"/>
    </location>
</feature>
<feature type="transmembrane region" description="Helical" evidence="1">
    <location>
        <begin position="271"/>
        <end position="290"/>
    </location>
</feature>
<feature type="transmembrane region" description="Helical" evidence="1">
    <location>
        <begin position="238"/>
        <end position="259"/>
    </location>
</feature>
<organism evidence="3 4">
    <name type="scientific">Candidatus Pristimantibacillus lignocellulolyticus</name>
    <dbReference type="NCBI Taxonomy" id="2994561"/>
    <lineage>
        <taxon>Bacteria</taxon>
        <taxon>Bacillati</taxon>
        <taxon>Bacillota</taxon>
        <taxon>Bacilli</taxon>
        <taxon>Bacillales</taxon>
        <taxon>Paenibacillaceae</taxon>
        <taxon>Candidatus Pristimantibacillus</taxon>
    </lineage>
</organism>
<dbReference type="Pfam" id="PF01569">
    <property type="entry name" value="PAP2"/>
    <property type="match status" value="1"/>
</dbReference>
<dbReference type="InterPro" id="IPR000326">
    <property type="entry name" value="PAP2/HPO"/>
</dbReference>
<name>A0A9J6ZCE2_9BACL</name>
<proteinExistence type="predicted"/>
<feature type="transmembrane region" description="Helical" evidence="1">
    <location>
        <begin position="209"/>
        <end position="226"/>
    </location>
</feature>
<evidence type="ECO:0000313" key="4">
    <source>
        <dbReference type="Proteomes" id="UP001056756"/>
    </source>
</evidence>
<dbReference type="SMART" id="SM00014">
    <property type="entry name" value="acidPPc"/>
    <property type="match status" value="1"/>
</dbReference>
<dbReference type="Gene3D" id="1.20.144.10">
    <property type="entry name" value="Phosphatidic acid phosphatase type 2/haloperoxidase"/>
    <property type="match status" value="1"/>
</dbReference>
<evidence type="ECO:0000313" key="3">
    <source>
        <dbReference type="EMBL" id="URN93505.1"/>
    </source>
</evidence>
<dbReference type="PANTHER" id="PTHR14969">
    <property type="entry name" value="SPHINGOSINE-1-PHOSPHATE PHOSPHOHYDROLASE"/>
    <property type="match status" value="1"/>
</dbReference>
<feature type="domain" description="Phosphatidic acid phosphatase type 2/haloperoxidase" evidence="2">
    <location>
        <begin position="56"/>
        <end position="165"/>
    </location>
</feature>
<keyword evidence="1" id="KW-0812">Transmembrane</keyword>
<feature type="transmembrane region" description="Helical" evidence="1">
    <location>
        <begin position="180"/>
        <end position="197"/>
    </location>
</feature>
<evidence type="ECO:0000259" key="2">
    <source>
        <dbReference type="SMART" id="SM00014"/>
    </source>
</evidence>
<dbReference type="AlphaFoldDB" id="A0A9J6ZCE2"/>
<reference evidence="3" key="1">
    <citation type="submission" date="2022-05" db="EMBL/GenBank/DDBJ databases">
        <title>Novel bacterial taxa in a minimal lignocellulolytic consortium and its capacity to transform plastics disclosed by genome-resolved metagenomics.</title>
        <authorList>
            <person name="Rodriguez C.A.D."/>
            <person name="Diaz-Garcia L."/>
            <person name="Herrera K."/>
            <person name="Tarazona N.A."/>
            <person name="Sproer C."/>
            <person name="Overmann J."/>
            <person name="Jimenez D.J."/>
        </authorList>
    </citation>
    <scope>NUCLEOTIDE SEQUENCE</scope>
    <source>
        <strain evidence="3">MAG5</strain>
    </source>
</reference>
<feature type="transmembrane region" description="Helical" evidence="1">
    <location>
        <begin position="54"/>
        <end position="72"/>
    </location>
</feature>
<keyword evidence="1" id="KW-1133">Transmembrane helix</keyword>
<protein>
    <submittedName>
        <fullName evidence="3">Phosphatase PAP2 family protein</fullName>
    </submittedName>
</protein>